<reference evidence="1 2" key="1">
    <citation type="submission" date="2018-06" db="EMBL/GenBank/DDBJ databases">
        <title>Genomic Encyclopedia of Type Strains, Phase I: the one thousand microbial genomes (KMG-I) project.</title>
        <authorList>
            <person name="Kyrpides N."/>
        </authorList>
    </citation>
    <scope>NUCLEOTIDE SEQUENCE [LARGE SCALE GENOMIC DNA]</scope>
    <source>
        <strain evidence="1 2">DSM 19573</strain>
    </source>
</reference>
<evidence type="ECO:0000313" key="2">
    <source>
        <dbReference type="Proteomes" id="UP000248132"/>
    </source>
</evidence>
<dbReference type="EMBL" id="QKMR01000031">
    <property type="protein sequence ID" value="PYG84789.1"/>
    <property type="molecule type" value="Genomic_DNA"/>
</dbReference>
<dbReference type="AlphaFoldDB" id="A0A318XIV0"/>
<gene>
    <name evidence="1" type="ORF">LY28_03582</name>
</gene>
<name>A0A318XIV0_9FIRM</name>
<accession>A0A318XIV0</accession>
<proteinExistence type="predicted"/>
<evidence type="ECO:0000313" key="1">
    <source>
        <dbReference type="EMBL" id="PYG84789.1"/>
    </source>
</evidence>
<dbReference type="RefSeq" id="WP_110463528.1">
    <property type="nucleotide sequence ID" value="NZ_QKMR01000031.1"/>
</dbReference>
<organism evidence="1 2">
    <name type="scientific">Ruminiclostridium sufflavum DSM 19573</name>
    <dbReference type="NCBI Taxonomy" id="1121337"/>
    <lineage>
        <taxon>Bacteria</taxon>
        <taxon>Bacillati</taxon>
        <taxon>Bacillota</taxon>
        <taxon>Clostridia</taxon>
        <taxon>Eubacteriales</taxon>
        <taxon>Oscillospiraceae</taxon>
        <taxon>Ruminiclostridium</taxon>
    </lineage>
</organism>
<dbReference type="Proteomes" id="UP000248132">
    <property type="component" value="Unassembled WGS sequence"/>
</dbReference>
<comment type="caution">
    <text evidence="1">The sequence shown here is derived from an EMBL/GenBank/DDBJ whole genome shotgun (WGS) entry which is preliminary data.</text>
</comment>
<dbReference type="OrthoDB" id="9792035at2"/>
<keyword evidence="2" id="KW-1185">Reference proteome</keyword>
<evidence type="ECO:0008006" key="3">
    <source>
        <dbReference type="Google" id="ProtNLM"/>
    </source>
</evidence>
<dbReference type="Gene3D" id="1.10.10.60">
    <property type="entry name" value="Homeodomain-like"/>
    <property type="match status" value="1"/>
</dbReference>
<protein>
    <recommendedName>
        <fullName evidence="3">RNA polymerase subunit sigma-70</fullName>
    </recommendedName>
</protein>
<sequence>MTEFEKQQIQDLRLKGVGYKAIAAILGISRDSIRGYCKRNGLDGDSKVVSLNVEEKINQNLLCACCGKSIKQKKRGRSRRFCSEDCRRKWWNDNPDKRSRKESAIYKYTCSYCNKEFSCYGNKRRKYCSHNCFIKSRYWKDEKDGI</sequence>